<dbReference type="InterPro" id="IPR017582">
    <property type="entry name" value="SelU"/>
</dbReference>
<dbReference type="InterPro" id="IPR036873">
    <property type="entry name" value="Rhodanese-like_dom_sf"/>
</dbReference>
<dbReference type="PANTHER" id="PTHR30401:SF0">
    <property type="entry name" value="TRNA 2-SELENOURIDINE SYNTHASE"/>
    <property type="match status" value="1"/>
</dbReference>
<keyword evidence="1 2" id="KW-0711">Selenium</keyword>
<dbReference type="InterPro" id="IPR027417">
    <property type="entry name" value="P-loop_NTPase"/>
</dbReference>
<keyword evidence="5" id="KW-1185">Reference proteome</keyword>
<sequence>MTPTLTRFDADLPQTDDFKSIVLNNTPLIDVRAPVEFAQGAFYSASNLPLMNDEERQKVGICYKQHGNEAAVKLGHKLVNEITRAPRIQSWIEFMDRHPDALLYCFRGGMRSKIAQQWLQDNGRRIVRLKGGYKAFRRYLIDFLESVPDLFTIAGIQPIVLAGRTGSGKTQLLQQLPETADLQALDLETLAHHRGSAFGRHATPQPTQINFENKLSMALIRFLESNSKRLIIEDEGRNIGTVNMSKPLFDFLKSGQRILLETPLEERVSITLDEYVVQAQEEYYSIEDWQTFMLAAFNRIQRRLGGERYQRVLQQFDAALQLQITHGVTEGHRGWIETLLVEYYDPMYDYQMQKKQHKVAFSGSMQDILEFLQK</sequence>
<dbReference type="NCBIfam" id="NF008751">
    <property type="entry name" value="PRK11784.1-3"/>
    <property type="match status" value="1"/>
</dbReference>
<comment type="function">
    <text evidence="2">Involved in the post-transcriptional modification of the uridine at the wobble position (U34) of tRNA(Lys), tRNA(Glu) and tRNA(Gln). Catalyzes the conversion of 2-thiouridine (S2U-RNA) to 2-selenouridine (Se2U-RNA). Acts in a two-step process involving geranylation of 2-thiouridine (S2U) to S-geranyl-2-thiouridine (geS2U) and subsequent selenation of the latter derivative to 2-selenouridine (Se2U) in the tRNA chain.</text>
</comment>
<evidence type="ECO:0000313" key="5">
    <source>
        <dbReference type="Proteomes" id="UP001193680"/>
    </source>
</evidence>
<dbReference type="PANTHER" id="PTHR30401">
    <property type="entry name" value="TRNA 2-SELENOURIDINE SYNTHASE"/>
    <property type="match status" value="1"/>
</dbReference>
<dbReference type="NCBIfam" id="TIGR03167">
    <property type="entry name" value="tRNA_sel_U_synt"/>
    <property type="match status" value="1"/>
</dbReference>
<evidence type="ECO:0000259" key="3">
    <source>
        <dbReference type="PROSITE" id="PS50206"/>
    </source>
</evidence>
<organism evidence="4 5">
    <name type="scientific">Thiomicrorhabdus heinhorstiae</name>
    <dbReference type="NCBI Taxonomy" id="2748010"/>
    <lineage>
        <taxon>Bacteria</taxon>
        <taxon>Pseudomonadati</taxon>
        <taxon>Pseudomonadota</taxon>
        <taxon>Gammaproteobacteria</taxon>
        <taxon>Thiotrichales</taxon>
        <taxon>Piscirickettsiaceae</taxon>
        <taxon>Thiomicrorhabdus</taxon>
    </lineage>
</organism>
<dbReference type="Pfam" id="PF00581">
    <property type="entry name" value="Rhodanese"/>
    <property type="match status" value="1"/>
</dbReference>
<dbReference type="RefSeq" id="WP_185979006.1">
    <property type="nucleotide sequence ID" value="NZ_JACBGI020000029.1"/>
</dbReference>
<evidence type="ECO:0000256" key="2">
    <source>
        <dbReference type="HAMAP-Rule" id="MF_01622"/>
    </source>
</evidence>
<comment type="catalytic activity">
    <reaction evidence="2">
        <text>5-methylaminomethyl-2-thiouridine(34) in tRNA + (2E)-geranyl diphosphate = 5-methylaminomethyl-S-(2E)-geranyl-thiouridine(34) in tRNA + diphosphate</text>
        <dbReference type="Rhea" id="RHEA:14085"/>
        <dbReference type="Rhea" id="RHEA-COMP:10195"/>
        <dbReference type="Rhea" id="RHEA-COMP:14654"/>
        <dbReference type="ChEBI" id="CHEBI:33019"/>
        <dbReference type="ChEBI" id="CHEBI:58057"/>
        <dbReference type="ChEBI" id="CHEBI:74455"/>
        <dbReference type="ChEBI" id="CHEBI:140632"/>
    </reaction>
</comment>
<dbReference type="Gene3D" id="3.40.250.10">
    <property type="entry name" value="Rhodanese-like domain"/>
    <property type="match status" value="1"/>
</dbReference>
<comment type="similarity">
    <text evidence="2">Belongs to the SelU family.</text>
</comment>
<comment type="catalytic activity">
    <reaction evidence="2">
        <text>5-methylaminomethyl-2-thiouridine(34) in tRNA + selenophosphate + (2E)-geranyl diphosphate + H2O + H(+) = 5-methylaminomethyl-2-selenouridine(34) in tRNA + (2E)-thiogeraniol + phosphate + diphosphate</text>
        <dbReference type="Rhea" id="RHEA:42716"/>
        <dbReference type="Rhea" id="RHEA-COMP:10195"/>
        <dbReference type="Rhea" id="RHEA-COMP:10196"/>
        <dbReference type="ChEBI" id="CHEBI:15377"/>
        <dbReference type="ChEBI" id="CHEBI:15378"/>
        <dbReference type="ChEBI" id="CHEBI:16144"/>
        <dbReference type="ChEBI" id="CHEBI:33019"/>
        <dbReference type="ChEBI" id="CHEBI:43474"/>
        <dbReference type="ChEBI" id="CHEBI:58057"/>
        <dbReference type="ChEBI" id="CHEBI:74455"/>
        <dbReference type="ChEBI" id="CHEBI:82743"/>
        <dbReference type="ChEBI" id="CHEBI:143703"/>
        <dbReference type="EC" id="2.9.1.3"/>
    </reaction>
</comment>
<dbReference type="SUPFAM" id="SSF52821">
    <property type="entry name" value="Rhodanese/Cell cycle control phosphatase"/>
    <property type="match status" value="1"/>
</dbReference>
<dbReference type="SMART" id="SM00450">
    <property type="entry name" value="RHOD"/>
    <property type="match status" value="1"/>
</dbReference>
<comment type="catalytic activity">
    <reaction evidence="2">
        <text>5-methylaminomethyl-2-(Se-phospho)selenouridine(34) in tRNA + H2O = 5-methylaminomethyl-2-selenouridine(34) in tRNA + phosphate</text>
        <dbReference type="Rhea" id="RHEA:60176"/>
        <dbReference type="Rhea" id="RHEA-COMP:10196"/>
        <dbReference type="Rhea" id="RHEA-COMP:15523"/>
        <dbReference type="ChEBI" id="CHEBI:15377"/>
        <dbReference type="ChEBI" id="CHEBI:43474"/>
        <dbReference type="ChEBI" id="CHEBI:82743"/>
        <dbReference type="ChEBI" id="CHEBI:143702"/>
    </reaction>
</comment>
<comment type="subunit">
    <text evidence="2">Monomer.</text>
</comment>
<comment type="catalytic activity">
    <reaction evidence="2">
        <text>5-methylaminomethyl-S-(2E)-geranyl-thiouridine(34) in tRNA + selenophosphate + H(+) = 5-methylaminomethyl-2-(Se-phospho)selenouridine(34) in tRNA + (2E)-thiogeraniol</text>
        <dbReference type="Rhea" id="RHEA:60172"/>
        <dbReference type="Rhea" id="RHEA-COMP:14654"/>
        <dbReference type="Rhea" id="RHEA-COMP:15523"/>
        <dbReference type="ChEBI" id="CHEBI:15378"/>
        <dbReference type="ChEBI" id="CHEBI:16144"/>
        <dbReference type="ChEBI" id="CHEBI:140632"/>
        <dbReference type="ChEBI" id="CHEBI:143702"/>
        <dbReference type="ChEBI" id="CHEBI:143703"/>
    </reaction>
</comment>
<dbReference type="PROSITE" id="PS50206">
    <property type="entry name" value="RHODANESE_3"/>
    <property type="match status" value="1"/>
</dbReference>
<feature type="domain" description="Rhodanese" evidence="3">
    <location>
        <begin position="22"/>
        <end position="145"/>
    </location>
</feature>
<dbReference type="EMBL" id="JACBGI020000029">
    <property type="protein sequence ID" value="MBF6058861.1"/>
    <property type="molecule type" value="Genomic_DNA"/>
</dbReference>
<accession>A0ABS0C3Z4</accession>
<protein>
    <recommendedName>
        <fullName evidence="2">tRNA 2-selenouridine synthase</fullName>
        <ecNumber evidence="2">2.9.1.3</ecNumber>
    </recommendedName>
</protein>
<dbReference type="InterPro" id="IPR058840">
    <property type="entry name" value="AAA_SelU"/>
</dbReference>
<keyword evidence="2" id="KW-0808">Transferase</keyword>
<dbReference type="EC" id="2.9.1.3" evidence="2"/>
<reference evidence="4 5" key="1">
    <citation type="submission" date="2020-11" db="EMBL/GenBank/DDBJ databases">
        <title>Sulfur oxidizing isolate from Hospital Hole Sinkhole.</title>
        <authorList>
            <person name="Scott K.M."/>
        </authorList>
    </citation>
    <scope>NUCLEOTIDE SEQUENCE [LARGE SCALE GENOMIC DNA]</scope>
    <source>
        <strain evidence="4 5">HH1</strain>
    </source>
</reference>
<feature type="active site" description="S-selanylcysteine intermediate" evidence="2">
    <location>
        <position position="105"/>
    </location>
</feature>
<gene>
    <name evidence="4" type="primary">mnmH</name>
    <name evidence="2" type="synonym">selU</name>
    <name evidence="4" type="ORF">H8792_010955</name>
</gene>
<name>A0ABS0C3Z4_9GAMM</name>
<evidence type="ECO:0000313" key="4">
    <source>
        <dbReference type="EMBL" id="MBF6058861.1"/>
    </source>
</evidence>
<dbReference type="NCBIfam" id="NF008750">
    <property type="entry name" value="PRK11784.1-2"/>
    <property type="match status" value="1"/>
</dbReference>
<dbReference type="Pfam" id="PF26341">
    <property type="entry name" value="AAA_SelU"/>
    <property type="match status" value="1"/>
</dbReference>
<dbReference type="SUPFAM" id="SSF52540">
    <property type="entry name" value="P-loop containing nucleoside triphosphate hydrolases"/>
    <property type="match status" value="1"/>
</dbReference>
<dbReference type="Proteomes" id="UP001193680">
    <property type="component" value="Unassembled WGS sequence"/>
</dbReference>
<evidence type="ECO:0000256" key="1">
    <source>
        <dbReference type="ARBA" id="ARBA00023266"/>
    </source>
</evidence>
<dbReference type="InterPro" id="IPR001763">
    <property type="entry name" value="Rhodanese-like_dom"/>
</dbReference>
<comment type="caution">
    <text evidence="4">The sequence shown here is derived from an EMBL/GenBank/DDBJ whole genome shotgun (WGS) entry which is preliminary data.</text>
</comment>
<dbReference type="HAMAP" id="MF_01622">
    <property type="entry name" value="tRNA_sel_U_synth"/>
    <property type="match status" value="1"/>
</dbReference>
<proteinExistence type="inferred from homology"/>